<gene>
    <name evidence="2" type="ordered locus">Mpe_A1096</name>
</gene>
<reference evidence="2 3" key="1">
    <citation type="journal article" date="2007" name="J. Bacteriol.">
        <title>Whole-genome analysis of the methyl tert-butyl ether-degrading beta-proteobacterium Methylibium petroleiphilum PM1.</title>
        <authorList>
            <person name="Kane S.R."/>
            <person name="Chakicherla A.Y."/>
            <person name="Chain P.S.G."/>
            <person name="Schmidt R."/>
            <person name="Shin M.W."/>
            <person name="Legler T.C."/>
            <person name="Scow K.M."/>
            <person name="Larimer F.W."/>
            <person name="Lucas S.M."/>
            <person name="Richardson P.M."/>
            <person name="Hristova K.R."/>
        </authorList>
    </citation>
    <scope>NUCLEOTIDE SEQUENCE [LARGE SCALE GENOMIC DNA]</scope>
    <source>
        <strain evidence="3">ATCC BAA-1232 / LMG 22953 / PM1</strain>
    </source>
</reference>
<dbReference type="AlphaFoldDB" id="A2SER8"/>
<dbReference type="SMART" id="SM00471">
    <property type="entry name" value="HDc"/>
    <property type="match status" value="1"/>
</dbReference>
<protein>
    <recommendedName>
        <fullName evidence="1">HD-GYP domain-containing protein</fullName>
    </recommendedName>
</protein>
<dbReference type="InterPro" id="IPR037522">
    <property type="entry name" value="HD_GYP_dom"/>
</dbReference>
<evidence type="ECO:0000313" key="2">
    <source>
        <dbReference type="EMBL" id="ABM94057.1"/>
    </source>
</evidence>
<dbReference type="eggNOG" id="COG2206">
    <property type="taxonomic scope" value="Bacteria"/>
</dbReference>
<dbReference type="Proteomes" id="UP000000366">
    <property type="component" value="Chromosome"/>
</dbReference>
<dbReference type="RefSeq" id="WP_011828694.1">
    <property type="nucleotide sequence ID" value="NC_008825.1"/>
</dbReference>
<dbReference type="PROSITE" id="PS51832">
    <property type="entry name" value="HD_GYP"/>
    <property type="match status" value="1"/>
</dbReference>
<dbReference type="PANTHER" id="PTHR43155:SF2">
    <property type="entry name" value="CYCLIC DI-GMP PHOSPHODIESTERASE PA4108"/>
    <property type="match status" value="1"/>
</dbReference>
<dbReference type="Gene3D" id="1.10.3210.10">
    <property type="entry name" value="Hypothetical protein af1432"/>
    <property type="match status" value="1"/>
</dbReference>
<dbReference type="STRING" id="420662.Mpe_A1096"/>
<dbReference type="PANTHER" id="PTHR43155">
    <property type="entry name" value="CYCLIC DI-GMP PHOSPHODIESTERASE PA4108-RELATED"/>
    <property type="match status" value="1"/>
</dbReference>
<feature type="domain" description="HD-GYP" evidence="1">
    <location>
        <begin position="139"/>
        <end position="336"/>
    </location>
</feature>
<dbReference type="KEGG" id="mpt:Mpe_A1096"/>
<dbReference type="GO" id="GO:0008081">
    <property type="term" value="F:phosphoric diester hydrolase activity"/>
    <property type="evidence" value="ECO:0007669"/>
    <property type="project" value="UniProtKB-ARBA"/>
</dbReference>
<dbReference type="InterPro" id="IPR021812">
    <property type="entry name" value="DUF3391"/>
</dbReference>
<proteinExistence type="predicted"/>
<organism evidence="2 3">
    <name type="scientific">Methylibium petroleiphilum (strain ATCC BAA-1232 / LMG 22953 / PM1)</name>
    <dbReference type="NCBI Taxonomy" id="420662"/>
    <lineage>
        <taxon>Bacteria</taxon>
        <taxon>Pseudomonadati</taxon>
        <taxon>Pseudomonadota</taxon>
        <taxon>Betaproteobacteria</taxon>
        <taxon>Burkholderiales</taxon>
        <taxon>Sphaerotilaceae</taxon>
        <taxon>Methylibium</taxon>
    </lineage>
</organism>
<dbReference type="SUPFAM" id="SSF109604">
    <property type="entry name" value="HD-domain/PDEase-like"/>
    <property type="match status" value="1"/>
</dbReference>
<dbReference type="Pfam" id="PF11871">
    <property type="entry name" value="DUF3391"/>
    <property type="match status" value="1"/>
</dbReference>
<dbReference type="CDD" id="cd00077">
    <property type="entry name" value="HDc"/>
    <property type="match status" value="1"/>
</dbReference>
<keyword evidence="3" id="KW-1185">Reference proteome</keyword>
<dbReference type="InterPro" id="IPR003607">
    <property type="entry name" value="HD/PDEase_dom"/>
</dbReference>
<dbReference type="EMBL" id="CP000555">
    <property type="protein sequence ID" value="ABM94057.1"/>
    <property type="molecule type" value="Genomic_DNA"/>
</dbReference>
<evidence type="ECO:0000313" key="3">
    <source>
        <dbReference type="Proteomes" id="UP000000366"/>
    </source>
</evidence>
<dbReference type="HOGENOM" id="CLU_000445_92_1_4"/>
<name>A2SER8_METPP</name>
<evidence type="ECO:0000259" key="1">
    <source>
        <dbReference type="PROSITE" id="PS51832"/>
    </source>
</evidence>
<sequence>MLKRITVDQLRPGMYLHELCGSWMEHPFWRSKFVLRDPADIAKIRDSGIGEVWINVEVGMDVEGGISESDVREEIERELEAAATAPSPLIELPRSRDEELAQARKVIGRSREAVQSMFAEARLGRAMDVEQGRRLVEEIAGSVMSSPGTLVSLARLKTTDTYTYLHSVAVCALMVSLGRQLGLREAQVREAGLAGLMHDLGKAVMPSPVLNKPGRLTDEEFAIIRTHPERGHALLLEAGNAPPDVLDVCLHHHEKVDGSGYPHRLAGDKISLIAKMGAVCDVYDAITSNRPYKAGWDPGESLRQMAQWKGHFDPLVFQAFVKTVGIYPVGSLVRLQTGRLAVVIQQNPASLLTPKVKVFFSTKSNQRILPEEIDLGGPWCQDKVIACEPPDKWPFKDIDRLWAGEAARP</sequence>
<dbReference type="Pfam" id="PF13487">
    <property type="entry name" value="HD_5"/>
    <property type="match status" value="1"/>
</dbReference>
<accession>A2SER8</accession>